<proteinExistence type="inferred from homology"/>
<evidence type="ECO:0000259" key="6">
    <source>
        <dbReference type="Pfam" id="PF01494"/>
    </source>
</evidence>
<keyword evidence="5" id="KW-1133">Transmembrane helix</keyword>
<feature type="transmembrane region" description="Helical" evidence="5">
    <location>
        <begin position="757"/>
        <end position="784"/>
    </location>
</feature>
<comment type="similarity">
    <text evidence="1">Belongs to the paxM FAD-dependent monooxygenase family.</text>
</comment>
<keyword evidence="8" id="KW-1185">Reference proteome</keyword>
<keyword evidence="2" id="KW-0285">Flavoprotein</keyword>
<dbReference type="Pfam" id="PF01494">
    <property type="entry name" value="FAD_binding_3"/>
    <property type="match status" value="1"/>
</dbReference>
<name>A0ABQ8GJ25_9PEZI</name>
<dbReference type="PRINTS" id="PR00420">
    <property type="entry name" value="RNGMNOXGNASE"/>
</dbReference>
<evidence type="ECO:0000256" key="1">
    <source>
        <dbReference type="ARBA" id="ARBA00007992"/>
    </source>
</evidence>
<dbReference type="EMBL" id="JAGTJR010000007">
    <property type="protein sequence ID" value="KAH7057280.1"/>
    <property type="molecule type" value="Genomic_DNA"/>
</dbReference>
<accession>A0ABQ8GJ25</accession>
<evidence type="ECO:0000256" key="3">
    <source>
        <dbReference type="ARBA" id="ARBA00022827"/>
    </source>
</evidence>
<evidence type="ECO:0000313" key="8">
    <source>
        <dbReference type="Proteomes" id="UP000774617"/>
    </source>
</evidence>
<evidence type="ECO:0000256" key="4">
    <source>
        <dbReference type="ARBA" id="ARBA00023002"/>
    </source>
</evidence>
<sequence length="798" mass="88489">MGTNNFKVVIAGGSIAGLTLACILERLGIDFVVLEAYPEIAPQVGASIGLLPNGLRILDQIGLYPAMRGLLEETNRWAIQRDKDGEIFSSFDGVDKQFRNRHGYDVIFVDRQMVLQALYNHLKAKDKVLTNKRVVDVSLETGGVKVTTKDGTSYQGDILVGADGIHSHVRSEMWRIADQVKPEYIPESEHTAMPCDYVCMFGISIMKSFPHSSTNVVFNKNRSMLVITGPSSRVYWFFFVKLDKTHYGPDIPRYTKKHEEEFAASHATEQITPDTTFGDIYAARISSVLTPLPEYAFKKWHFGRIMTIGDAAHKFEPTSGQGGNSAIESAAVLANNLTRMMKSHPEGLSDEHITHVFSETQKLREPRAWELIRASHEQQSAEAMVSPLLELVVKYHMPIMNIDQKLAGWTKSIEGANRLEMLDVPKRFRFIPFLDELPSKPLESTAALKLVVAVVFGLLFRVAQLALQINPEGWTGSFIGHPLKETYTGIPTIDSTLSLLVWCFSNGVSGDEPSQRLQCLYFMVMLLPIALIWTIEGYRNGNYGSLVSLPVVFGAFYQLFGIAKVAPIYYLISIYTSSNILYTRTTGRPIHSSVAKALLPALLIGFVLPTALMFLPYDDPSTHQIFVALWQSFPLYVAMLTATISALIRYLSPTEALDTEMFDRKDLAPLSAAYAFAFCTTAATHLCTLVYLASSSTLSVASVFFNLQPPGLPVTHPGKSVFAFFKWDMVLCFAAVFVWCLYSVFELRRVGYITTRQAVVAAVVTAVAQVVVGPGAAYVGLWAWREGVIAGLVQTGKE</sequence>
<reference evidence="7 8" key="1">
    <citation type="journal article" date="2021" name="Nat. Commun.">
        <title>Genetic determinants of endophytism in the Arabidopsis root mycobiome.</title>
        <authorList>
            <person name="Mesny F."/>
            <person name="Miyauchi S."/>
            <person name="Thiergart T."/>
            <person name="Pickel B."/>
            <person name="Atanasova L."/>
            <person name="Karlsson M."/>
            <person name="Huettel B."/>
            <person name="Barry K.W."/>
            <person name="Haridas S."/>
            <person name="Chen C."/>
            <person name="Bauer D."/>
            <person name="Andreopoulos W."/>
            <person name="Pangilinan J."/>
            <person name="LaButti K."/>
            <person name="Riley R."/>
            <person name="Lipzen A."/>
            <person name="Clum A."/>
            <person name="Drula E."/>
            <person name="Henrissat B."/>
            <person name="Kohler A."/>
            <person name="Grigoriev I.V."/>
            <person name="Martin F.M."/>
            <person name="Hacquard S."/>
        </authorList>
    </citation>
    <scope>NUCLEOTIDE SEQUENCE [LARGE SCALE GENOMIC DNA]</scope>
    <source>
        <strain evidence="7 8">MPI-SDFR-AT-0080</strain>
    </source>
</reference>
<organism evidence="7 8">
    <name type="scientific">Macrophomina phaseolina</name>
    <dbReference type="NCBI Taxonomy" id="35725"/>
    <lineage>
        <taxon>Eukaryota</taxon>
        <taxon>Fungi</taxon>
        <taxon>Dikarya</taxon>
        <taxon>Ascomycota</taxon>
        <taxon>Pezizomycotina</taxon>
        <taxon>Dothideomycetes</taxon>
        <taxon>Dothideomycetes incertae sedis</taxon>
        <taxon>Botryosphaeriales</taxon>
        <taxon>Botryosphaeriaceae</taxon>
        <taxon>Macrophomina</taxon>
    </lineage>
</organism>
<dbReference type="PANTHER" id="PTHR47356">
    <property type="entry name" value="FAD-DEPENDENT MONOOXYGENASE ASQG-RELATED"/>
    <property type="match status" value="1"/>
</dbReference>
<feature type="transmembrane region" description="Helical" evidence="5">
    <location>
        <begin position="487"/>
        <end position="505"/>
    </location>
</feature>
<keyword evidence="4" id="KW-0560">Oxidoreductase</keyword>
<feature type="transmembrane region" description="Helical" evidence="5">
    <location>
        <begin position="597"/>
        <end position="617"/>
    </location>
</feature>
<evidence type="ECO:0000313" key="7">
    <source>
        <dbReference type="EMBL" id="KAH7057280.1"/>
    </source>
</evidence>
<protein>
    <submittedName>
        <fullName evidence="7">FAD binding domain-containing protein</fullName>
    </submittedName>
</protein>
<dbReference type="Gene3D" id="3.50.50.60">
    <property type="entry name" value="FAD/NAD(P)-binding domain"/>
    <property type="match status" value="1"/>
</dbReference>
<evidence type="ECO:0000256" key="5">
    <source>
        <dbReference type="SAM" id="Phobius"/>
    </source>
</evidence>
<keyword evidence="5" id="KW-0812">Transmembrane</keyword>
<feature type="transmembrane region" description="Helical" evidence="5">
    <location>
        <begin position="517"/>
        <end position="535"/>
    </location>
</feature>
<dbReference type="Proteomes" id="UP000774617">
    <property type="component" value="Unassembled WGS sequence"/>
</dbReference>
<keyword evidence="3" id="KW-0274">FAD</keyword>
<feature type="domain" description="FAD-binding" evidence="6">
    <location>
        <begin position="7"/>
        <end position="342"/>
    </location>
</feature>
<feature type="transmembrane region" description="Helical" evidence="5">
    <location>
        <begin position="725"/>
        <end position="745"/>
    </location>
</feature>
<feature type="transmembrane region" description="Helical" evidence="5">
    <location>
        <begin position="555"/>
        <end position="576"/>
    </location>
</feature>
<dbReference type="SUPFAM" id="SSF51905">
    <property type="entry name" value="FAD/NAD(P)-binding domain"/>
    <property type="match status" value="1"/>
</dbReference>
<keyword evidence="5" id="KW-0472">Membrane</keyword>
<feature type="transmembrane region" description="Helical" evidence="5">
    <location>
        <begin position="672"/>
        <end position="705"/>
    </location>
</feature>
<gene>
    <name evidence="7" type="ORF">B0J12DRAFT_775007</name>
</gene>
<dbReference type="PROSITE" id="PS51257">
    <property type="entry name" value="PROKAR_LIPOPROTEIN"/>
    <property type="match status" value="1"/>
</dbReference>
<dbReference type="PANTHER" id="PTHR47356:SF2">
    <property type="entry name" value="FAD-BINDING DOMAIN-CONTAINING PROTEIN-RELATED"/>
    <property type="match status" value="1"/>
</dbReference>
<dbReference type="InterPro" id="IPR002938">
    <property type="entry name" value="FAD-bd"/>
</dbReference>
<comment type="caution">
    <text evidence="7">The sequence shown here is derived from an EMBL/GenBank/DDBJ whole genome shotgun (WGS) entry which is preliminary data.</text>
</comment>
<dbReference type="InterPro" id="IPR050562">
    <property type="entry name" value="FAD_mOase_fung"/>
</dbReference>
<dbReference type="InterPro" id="IPR036188">
    <property type="entry name" value="FAD/NAD-bd_sf"/>
</dbReference>
<evidence type="ECO:0000256" key="2">
    <source>
        <dbReference type="ARBA" id="ARBA00022630"/>
    </source>
</evidence>
<feature type="transmembrane region" description="Helical" evidence="5">
    <location>
        <begin position="629"/>
        <end position="651"/>
    </location>
</feature>